<protein>
    <submittedName>
        <fullName evidence="1">Uncharacterized protein</fullName>
    </submittedName>
</protein>
<evidence type="ECO:0000313" key="2">
    <source>
        <dbReference type="Proteomes" id="UP000001887"/>
    </source>
</evidence>
<organism evidence="1 2">
    <name type="scientific">Pirellula staleyi (strain ATCC 27377 / DSM 6068 / ICPB 4128)</name>
    <name type="common">Pirella staleyi</name>
    <dbReference type="NCBI Taxonomy" id="530564"/>
    <lineage>
        <taxon>Bacteria</taxon>
        <taxon>Pseudomonadati</taxon>
        <taxon>Planctomycetota</taxon>
        <taxon>Planctomycetia</taxon>
        <taxon>Pirellulales</taxon>
        <taxon>Pirellulaceae</taxon>
        <taxon>Pirellula</taxon>
    </lineage>
</organism>
<gene>
    <name evidence="1" type="ordered locus">Psta_0250</name>
</gene>
<dbReference type="Proteomes" id="UP000001887">
    <property type="component" value="Chromosome"/>
</dbReference>
<proteinExistence type="predicted"/>
<reference evidence="1 2" key="1">
    <citation type="journal article" date="2009" name="Stand. Genomic Sci.">
        <title>Complete genome sequence of Pirellula staleyi type strain (ATCC 27377).</title>
        <authorList>
            <person name="Clum A."/>
            <person name="Tindall B.J."/>
            <person name="Sikorski J."/>
            <person name="Ivanova N."/>
            <person name="Mavrommatis K."/>
            <person name="Lucas S."/>
            <person name="Glavina del Rio T."/>
            <person name="Nolan M."/>
            <person name="Chen F."/>
            <person name="Tice H."/>
            <person name="Pitluck S."/>
            <person name="Cheng J.F."/>
            <person name="Chertkov O."/>
            <person name="Brettin T."/>
            <person name="Han C."/>
            <person name="Detter J.C."/>
            <person name="Kuske C."/>
            <person name="Bruce D."/>
            <person name="Goodwin L."/>
            <person name="Ovchinikova G."/>
            <person name="Pati A."/>
            <person name="Mikhailova N."/>
            <person name="Chen A."/>
            <person name="Palaniappan K."/>
            <person name="Land M."/>
            <person name="Hauser L."/>
            <person name="Chang Y.J."/>
            <person name="Jeffries C.D."/>
            <person name="Chain P."/>
            <person name="Rohde M."/>
            <person name="Goker M."/>
            <person name="Bristow J."/>
            <person name="Eisen J.A."/>
            <person name="Markowitz V."/>
            <person name="Hugenholtz P."/>
            <person name="Kyrpides N.C."/>
            <person name="Klenk H.P."/>
            <person name="Lapidus A."/>
        </authorList>
    </citation>
    <scope>NUCLEOTIDE SEQUENCE [LARGE SCALE GENOMIC DNA]</scope>
    <source>
        <strain evidence="2">ATCC 27377 / DSM 6068 / ICPB 4128</strain>
    </source>
</reference>
<dbReference type="KEGG" id="psl:Psta_0250"/>
<evidence type="ECO:0000313" key="1">
    <source>
        <dbReference type="EMBL" id="ADB14946.1"/>
    </source>
</evidence>
<sequence>MTSVTSDSSSASSREQATIHLETSALALAMPWHVDRYSHAISLRQDGERSVALASVEGTSADVWPSSAPVQSARKELISCDESAILTVGMSGQSHWSMSIEEKLGGSLVFDVACRTSAKEPLLTSTYRSELGRLVVVSPTEAHLVSTTGEVLLRLETTSAGIAPPPALAMVGDLLTITAAISLPENPRGRTLRWKYAIFPGKNDENKATDCN</sequence>
<name>D2R1G1_PIRSD</name>
<keyword evidence="2" id="KW-1185">Reference proteome</keyword>
<dbReference type="AlphaFoldDB" id="D2R1G1"/>
<accession>D2R1G1</accession>
<dbReference type="eggNOG" id="ENOG5033P3Q">
    <property type="taxonomic scope" value="Bacteria"/>
</dbReference>
<dbReference type="EMBL" id="CP001848">
    <property type="protein sequence ID" value="ADB14946.1"/>
    <property type="molecule type" value="Genomic_DNA"/>
</dbReference>
<dbReference type="HOGENOM" id="CLU_1400106_0_0_0"/>
<dbReference type="STRING" id="530564.Psta_0250"/>